<dbReference type="InterPro" id="IPR002639">
    <property type="entry name" value="UreF"/>
</dbReference>
<dbReference type="EMBL" id="CAKKNE010000002">
    <property type="protein sequence ID" value="CAH0367489.1"/>
    <property type="molecule type" value="Genomic_DNA"/>
</dbReference>
<dbReference type="AlphaFoldDB" id="A0A8J2SJ33"/>
<dbReference type="Proteomes" id="UP000789595">
    <property type="component" value="Unassembled WGS sequence"/>
</dbReference>
<name>A0A8J2SJ33_9STRA</name>
<organism evidence="4 5">
    <name type="scientific">Pelagomonas calceolata</name>
    <dbReference type="NCBI Taxonomy" id="35677"/>
    <lineage>
        <taxon>Eukaryota</taxon>
        <taxon>Sar</taxon>
        <taxon>Stramenopiles</taxon>
        <taxon>Ochrophyta</taxon>
        <taxon>Pelagophyceae</taxon>
        <taxon>Pelagomonadales</taxon>
        <taxon>Pelagomonadaceae</taxon>
        <taxon>Pelagomonas</taxon>
    </lineage>
</organism>
<reference evidence="4" key="1">
    <citation type="submission" date="2021-11" db="EMBL/GenBank/DDBJ databases">
        <authorList>
            <consortium name="Genoscope - CEA"/>
            <person name="William W."/>
        </authorList>
    </citation>
    <scope>NUCLEOTIDE SEQUENCE</scope>
</reference>
<keyword evidence="5" id="KW-1185">Reference proteome</keyword>
<dbReference type="Pfam" id="PF01774">
    <property type="entry name" value="UreD"/>
    <property type="match status" value="1"/>
</dbReference>
<dbReference type="HAMAP" id="MF_01384">
    <property type="entry name" value="UreD"/>
    <property type="match status" value="1"/>
</dbReference>
<evidence type="ECO:0000313" key="5">
    <source>
        <dbReference type="Proteomes" id="UP000789595"/>
    </source>
</evidence>
<evidence type="ECO:0008006" key="6">
    <source>
        <dbReference type="Google" id="ProtNLM"/>
    </source>
</evidence>
<dbReference type="GO" id="GO:0016151">
    <property type="term" value="F:nickel cation binding"/>
    <property type="evidence" value="ECO:0007669"/>
    <property type="project" value="InterPro"/>
</dbReference>
<gene>
    <name evidence="4" type="ORF">PECAL_2P05120</name>
</gene>
<proteinExistence type="inferred from homology"/>
<keyword evidence="2" id="KW-0143">Chaperone</keyword>
<evidence type="ECO:0000256" key="1">
    <source>
        <dbReference type="ARBA" id="ARBA00007177"/>
    </source>
</evidence>
<protein>
    <recommendedName>
        <fullName evidence="6">Urease accessory protein UreD</fullName>
    </recommendedName>
</protein>
<dbReference type="PANTHER" id="PTHR33643:SF1">
    <property type="entry name" value="UREASE ACCESSORY PROTEIN D"/>
    <property type="match status" value="1"/>
</dbReference>
<comment type="similarity">
    <text evidence="3">Belongs to the UreF family.</text>
</comment>
<sequence length="525" mass="53575">MDAVRRGLARVHARLVDGATALTCISHKAPARLLPLHTPAAARRGAARCVLSSLGGGLLQGDAIAVEARVGAGATLQLSTQASTKVYRGARGAAQSLDADVDAGGLLVVTPDAVTPFAGSRYEQKQTVTLAAGGSCVVVDWLGAGRSANGERWRSLACTSRTAYVTASRTLVDAVALPGAHAIDATDAWYDAVVSCVFAGPRAQETGEKALAVARRLAAMRGARVADGAQADVGPLAGAVLMGAGRVDDDLVVARFCAEAPEDAYRILKEALAPLEGALGEAPYAERLHGVGGFGRRARVPAEDAVVDVADASSTPMTPEHVLALSQLVDSALPTGAFAHSGGLEAAAQLNLLRADDEASLVRFLGQLRASHYSLYVPFFDAAYRGEDLAALDAALDALLAPAPPAQRASLAQGAGLRRVAGALGGGVPEACAHGAVALGALAHSLNLPLAAARDAFAFAAVRDACSAAVRLGLCQPTRAVAVQREVLARPRPGVPAVEDAAAAAPTVDAAHCAHDLLEMRLFRS</sequence>
<accession>A0A8J2SJ33</accession>
<evidence type="ECO:0000256" key="3">
    <source>
        <dbReference type="ARBA" id="ARBA00046339"/>
    </source>
</evidence>
<comment type="similarity">
    <text evidence="1">Belongs to the UreD family.</text>
</comment>
<dbReference type="Pfam" id="PF01730">
    <property type="entry name" value="UreF"/>
    <property type="match status" value="1"/>
</dbReference>
<dbReference type="InterPro" id="IPR002669">
    <property type="entry name" value="UreD"/>
</dbReference>
<dbReference type="OrthoDB" id="2550922at2759"/>
<dbReference type="PANTHER" id="PTHR33643">
    <property type="entry name" value="UREASE ACCESSORY PROTEIN D"/>
    <property type="match status" value="1"/>
</dbReference>
<comment type="caution">
    <text evidence="4">The sequence shown here is derived from an EMBL/GenBank/DDBJ whole genome shotgun (WGS) entry which is preliminary data.</text>
</comment>
<evidence type="ECO:0000256" key="2">
    <source>
        <dbReference type="ARBA" id="ARBA00023186"/>
    </source>
</evidence>
<dbReference type="Gene3D" id="1.10.4190.10">
    <property type="entry name" value="Urease accessory protein UreF"/>
    <property type="match status" value="1"/>
</dbReference>
<evidence type="ECO:0000313" key="4">
    <source>
        <dbReference type="EMBL" id="CAH0367489.1"/>
    </source>
</evidence>
<dbReference type="InterPro" id="IPR038277">
    <property type="entry name" value="UreF_sf"/>
</dbReference>